<dbReference type="EMBL" id="CAJNOT010000037">
    <property type="protein sequence ID" value="CAF0792332.1"/>
    <property type="molecule type" value="Genomic_DNA"/>
</dbReference>
<dbReference type="Proteomes" id="UP000663882">
    <property type="component" value="Unassembled WGS sequence"/>
</dbReference>
<name>A0A813UCN1_9BILA</name>
<evidence type="ECO:0000313" key="1">
    <source>
        <dbReference type="EMBL" id="CAF0792332.1"/>
    </source>
</evidence>
<dbReference type="AlphaFoldDB" id="A0A813UCN1"/>
<feature type="non-terminal residue" evidence="2">
    <location>
        <position position="1"/>
    </location>
</feature>
<organism evidence="2 3">
    <name type="scientific">Rotaria sordida</name>
    <dbReference type="NCBI Taxonomy" id="392033"/>
    <lineage>
        <taxon>Eukaryota</taxon>
        <taxon>Metazoa</taxon>
        <taxon>Spiralia</taxon>
        <taxon>Gnathifera</taxon>
        <taxon>Rotifera</taxon>
        <taxon>Eurotatoria</taxon>
        <taxon>Bdelloidea</taxon>
        <taxon>Philodinida</taxon>
        <taxon>Philodinidae</taxon>
        <taxon>Rotaria</taxon>
    </lineage>
</organism>
<sequence length="21" mass="2319">DGGVNEKDVRYSNLTISISDH</sequence>
<dbReference type="Proteomes" id="UP000663864">
    <property type="component" value="Unassembled WGS sequence"/>
</dbReference>
<evidence type="ECO:0000313" key="3">
    <source>
        <dbReference type="Proteomes" id="UP000663882"/>
    </source>
</evidence>
<comment type="caution">
    <text evidence="2">The sequence shown here is derived from an EMBL/GenBank/DDBJ whole genome shotgun (WGS) entry which is preliminary data.</text>
</comment>
<dbReference type="EMBL" id="CAJNOO010000137">
    <property type="protein sequence ID" value="CAF0821881.1"/>
    <property type="molecule type" value="Genomic_DNA"/>
</dbReference>
<proteinExistence type="predicted"/>
<reference evidence="2" key="1">
    <citation type="submission" date="2021-02" db="EMBL/GenBank/DDBJ databases">
        <authorList>
            <person name="Nowell W R."/>
        </authorList>
    </citation>
    <scope>NUCLEOTIDE SEQUENCE</scope>
</reference>
<protein>
    <submittedName>
        <fullName evidence="2">Uncharacterized protein</fullName>
    </submittedName>
</protein>
<gene>
    <name evidence="2" type="ORF">RFH988_LOCUS4981</name>
    <name evidence="1" type="ORF">ZHD862_LOCUS1975</name>
</gene>
<accession>A0A813UCN1</accession>
<evidence type="ECO:0000313" key="2">
    <source>
        <dbReference type="EMBL" id="CAF0821881.1"/>
    </source>
</evidence>